<keyword evidence="4" id="KW-0378">Hydrolase</keyword>
<dbReference type="InterPro" id="IPR000816">
    <property type="entry name" value="Peptidase_C15"/>
</dbReference>
<protein>
    <recommendedName>
        <fullName evidence="8">Pyroglutamyl-peptidase I</fullName>
    </recommendedName>
</protein>
<gene>
    <name evidence="6" type="ORF">NMOB1V02_LOCUS3574</name>
</gene>
<name>A0A7R9BKA7_9CRUS</name>
<evidence type="ECO:0000256" key="4">
    <source>
        <dbReference type="ARBA" id="ARBA00022801"/>
    </source>
</evidence>
<keyword evidence="7" id="KW-1185">Reference proteome</keyword>
<organism evidence="6">
    <name type="scientific">Notodromas monacha</name>
    <dbReference type="NCBI Taxonomy" id="399045"/>
    <lineage>
        <taxon>Eukaryota</taxon>
        <taxon>Metazoa</taxon>
        <taxon>Ecdysozoa</taxon>
        <taxon>Arthropoda</taxon>
        <taxon>Crustacea</taxon>
        <taxon>Oligostraca</taxon>
        <taxon>Ostracoda</taxon>
        <taxon>Podocopa</taxon>
        <taxon>Podocopida</taxon>
        <taxon>Cypridocopina</taxon>
        <taxon>Cypridoidea</taxon>
        <taxon>Cyprididae</taxon>
        <taxon>Notodromas</taxon>
    </lineage>
</organism>
<proteinExistence type="inferred from homology"/>
<dbReference type="AlphaFoldDB" id="A0A7R9BKA7"/>
<keyword evidence="3" id="KW-0645">Protease</keyword>
<dbReference type="PANTHER" id="PTHR23402">
    <property type="entry name" value="PROTEASE FAMILY C15 PYROGLUTAMYL-PEPTIDASE I-RELATED"/>
    <property type="match status" value="1"/>
</dbReference>
<dbReference type="OrthoDB" id="407146at2759"/>
<evidence type="ECO:0000313" key="7">
    <source>
        <dbReference type="Proteomes" id="UP000678499"/>
    </source>
</evidence>
<keyword evidence="2" id="KW-0963">Cytoplasm</keyword>
<evidence type="ECO:0000256" key="1">
    <source>
        <dbReference type="ARBA" id="ARBA00006641"/>
    </source>
</evidence>
<evidence type="ECO:0000256" key="2">
    <source>
        <dbReference type="ARBA" id="ARBA00022490"/>
    </source>
</evidence>
<dbReference type="GO" id="GO:0016920">
    <property type="term" value="F:pyroglutamyl-peptidase activity"/>
    <property type="evidence" value="ECO:0007669"/>
    <property type="project" value="InterPro"/>
</dbReference>
<keyword evidence="5" id="KW-0788">Thiol protease</keyword>
<evidence type="ECO:0000256" key="3">
    <source>
        <dbReference type="ARBA" id="ARBA00022670"/>
    </source>
</evidence>
<dbReference type="EMBL" id="OA882518">
    <property type="protein sequence ID" value="CAD7275787.1"/>
    <property type="molecule type" value="Genomic_DNA"/>
</dbReference>
<comment type="similarity">
    <text evidence="1">Belongs to the peptidase C15 family.</text>
</comment>
<dbReference type="Proteomes" id="UP000678499">
    <property type="component" value="Unassembled WGS sequence"/>
</dbReference>
<sequence length="216" mass="23653">MSNADRRVVYVTGFGPFRDVTENASWAAVRLLPETGIETELNIRLVIEEVPVAYDHVSNETCERWRALSPHLVVHVGVSSKATDVQLETKANCAGYKGLDVKGCVPIDGKCKRELDEDAFILSGLDLSLVASNVNKLGLPCHVATSENAGRYLCEFIYFTSLCVDRKRVCFIHVPPESICQSTVIASILKACIGEMLKQLNEAVTSDPPVNSSQVQ</sequence>
<dbReference type="Pfam" id="PF01470">
    <property type="entry name" value="Peptidase_C15"/>
    <property type="match status" value="1"/>
</dbReference>
<accession>A0A7R9BKA7</accession>
<dbReference type="PANTHER" id="PTHR23402:SF1">
    <property type="entry name" value="PYROGLUTAMYL-PEPTIDASE I"/>
    <property type="match status" value="1"/>
</dbReference>
<dbReference type="InterPro" id="IPR036440">
    <property type="entry name" value="Peptidase_C15-like_sf"/>
</dbReference>
<dbReference type="PRINTS" id="PR00706">
    <property type="entry name" value="PYROGLUPTASE"/>
</dbReference>
<dbReference type="GO" id="GO:0005829">
    <property type="term" value="C:cytosol"/>
    <property type="evidence" value="ECO:0007669"/>
    <property type="project" value="InterPro"/>
</dbReference>
<evidence type="ECO:0000313" key="6">
    <source>
        <dbReference type="EMBL" id="CAD7275787.1"/>
    </source>
</evidence>
<dbReference type="EMBL" id="CAJPEX010000481">
    <property type="protein sequence ID" value="CAG0915939.1"/>
    <property type="molecule type" value="Genomic_DNA"/>
</dbReference>
<evidence type="ECO:0000256" key="5">
    <source>
        <dbReference type="ARBA" id="ARBA00022807"/>
    </source>
</evidence>
<reference evidence="6" key="1">
    <citation type="submission" date="2020-11" db="EMBL/GenBank/DDBJ databases">
        <authorList>
            <person name="Tran Van P."/>
        </authorList>
    </citation>
    <scope>NUCLEOTIDE SEQUENCE</scope>
</reference>
<evidence type="ECO:0008006" key="8">
    <source>
        <dbReference type="Google" id="ProtNLM"/>
    </source>
</evidence>
<dbReference type="GO" id="GO:0006508">
    <property type="term" value="P:proteolysis"/>
    <property type="evidence" value="ECO:0007669"/>
    <property type="project" value="UniProtKB-KW"/>
</dbReference>
<dbReference type="Gene3D" id="3.40.630.20">
    <property type="entry name" value="Peptidase C15, pyroglutamyl peptidase I-like"/>
    <property type="match status" value="1"/>
</dbReference>
<dbReference type="InterPro" id="IPR016125">
    <property type="entry name" value="Peptidase_C15-like"/>
</dbReference>
<dbReference type="SUPFAM" id="SSF53182">
    <property type="entry name" value="Pyrrolidone carboxyl peptidase (pyroglutamate aminopeptidase)"/>
    <property type="match status" value="1"/>
</dbReference>